<proteinExistence type="predicted"/>
<dbReference type="EMBL" id="MLAW01000003">
    <property type="protein sequence ID" value="OJJ27098.1"/>
    <property type="molecule type" value="Genomic_DNA"/>
</dbReference>
<sequence>MPTITVNNNIPQQQCPNYVVIGGGQQVKYANNGNTIAIANTGPGIYGYGWIEGQNSIASFGYTSCTGIITRHDNGRITLAHVFPDGYSTIQKNAYKEWLNNQVGGQIQNIWLVGGKNSQNPNDFSYYIPAQYNGDLVYIGPIKINNQTFNAIDVLCTPNAITIRCRPQQYNNWSNGFVADGAAFNNNFRNNNGNPFLGAVRQFQI</sequence>
<evidence type="ECO:0000313" key="2">
    <source>
        <dbReference type="Proteomes" id="UP000183940"/>
    </source>
</evidence>
<dbReference type="AlphaFoldDB" id="A0A1L9QWP0"/>
<dbReference type="Proteomes" id="UP000183940">
    <property type="component" value="Unassembled WGS sequence"/>
</dbReference>
<keyword evidence="2" id="KW-1185">Reference proteome</keyword>
<name>A0A1L9QWP0_9CYAN</name>
<accession>A0A1L9QWP0</accession>
<organism evidence="1 2">
    <name type="scientific">Roseofilum reptotaenium AO1-A</name>
    <dbReference type="NCBI Taxonomy" id="1925591"/>
    <lineage>
        <taxon>Bacteria</taxon>
        <taxon>Bacillati</taxon>
        <taxon>Cyanobacteriota</taxon>
        <taxon>Cyanophyceae</taxon>
        <taxon>Desertifilales</taxon>
        <taxon>Desertifilaceae</taxon>
        <taxon>Roseofilum</taxon>
    </lineage>
</organism>
<evidence type="ECO:0000313" key="1">
    <source>
        <dbReference type="EMBL" id="OJJ27098.1"/>
    </source>
</evidence>
<gene>
    <name evidence="1" type="ORF">BI308_03370</name>
</gene>
<reference evidence="1" key="1">
    <citation type="submission" date="2016-10" db="EMBL/GenBank/DDBJ databases">
        <title>CRISPR-Cas defence system in Roseofilum reptotaenium: evidence of a bacteriophage-cyanobacterium arms race in the coral black band disease.</title>
        <authorList>
            <person name="Buerger P."/>
            <person name="Wood-Charlson E.M."/>
            <person name="Weynberg K.D."/>
            <person name="Willis B."/>
            <person name="Van Oppen M.J."/>
        </authorList>
    </citation>
    <scope>NUCLEOTIDE SEQUENCE [LARGE SCALE GENOMIC DNA]</scope>
    <source>
        <strain evidence="1">AO1-A</strain>
    </source>
</reference>
<protein>
    <submittedName>
        <fullName evidence="1">Uncharacterized protein</fullName>
    </submittedName>
</protein>
<comment type="caution">
    <text evidence="1">The sequence shown here is derived from an EMBL/GenBank/DDBJ whole genome shotgun (WGS) entry which is preliminary data.</text>
</comment>